<name>A0A845GHA0_9BURK</name>
<dbReference type="EMBL" id="WWCX01000001">
    <property type="protein sequence ID" value="MYM92388.1"/>
    <property type="molecule type" value="Genomic_DNA"/>
</dbReference>
<dbReference type="Proteomes" id="UP000447355">
    <property type="component" value="Unassembled WGS sequence"/>
</dbReference>
<organism evidence="1 2">
    <name type="scientific">Duganella vulcania</name>
    <dbReference type="NCBI Taxonomy" id="2692166"/>
    <lineage>
        <taxon>Bacteria</taxon>
        <taxon>Pseudomonadati</taxon>
        <taxon>Pseudomonadota</taxon>
        <taxon>Betaproteobacteria</taxon>
        <taxon>Burkholderiales</taxon>
        <taxon>Oxalobacteraceae</taxon>
        <taxon>Telluria group</taxon>
        <taxon>Duganella</taxon>
    </lineage>
</organism>
<dbReference type="RefSeq" id="WP_161081659.1">
    <property type="nucleotide sequence ID" value="NZ_WWCX01000001.1"/>
</dbReference>
<evidence type="ECO:0000313" key="2">
    <source>
        <dbReference type="Proteomes" id="UP000447355"/>
    </source>
</evidence>
<dbReference type="AlphaFoldDB" id="A0A845GHA0"/>
<comment type="caution">
    <text evidence="1">The sequence shown here is derived from an EMBL/GenBank/DDBJ whole genome shotgun (WGS) entry which is preliminary data.</text>
</comment>
<proteinExistence type="predicted"/>
<evidence type="ECO:0000313" key="1">
    <source>
        <dbReference type="EMBL" id="MYM92388.1"/>
    </source>
</evidence>
<reference evidence="1" key="1">
    <citation type="submission" date="2019-12" db="EMBL/GenBank/DDBJ databases">
        <title>Novel species isolated from a subtropical stream in China.</title>
        <authorList>
            <person name="Lu H."/>
        </authorList>
    </citation>
    <scope>NUCLEOTIDE SEQUENCE [LARGE SCALE GENOMIC DNA]</scope>
    <source>
        <strain evidence="1">FT81W</strain>
    </source>
</reference>
<sequence length="59" mass="6539">MDQKFVELAQSWEALNRAISTMLVAQPAKLSAAADAVEVARKNHEALFQTYAHSQLLPK</sequence>
<accession>A0A845GHA0</accession>
<gene>
    <name evidence="1" type="ORF">GTP90_00775</name>
</gene>
<protein>
    <submittedName>
        <fullName evidence="1">Uncharacterized protein</fullName>
    </submittedName>
</protein>